<reference evidence="1 2" key="1">
    <citation type="journal article" date="2015" name="Genome Announc.">
        <title>Expanding the biotechnology potential of lactobacilli through comparative genomics of 213 strains and associated genera.</title>
        <authorList>
            <person name="Sun Z."/>
            <person name="Harris H.M."/>
            <person name="McCann A."/>
            <person name="Guo C."/>
            <person name="Argimon S."/>
            <person name="Zhang W."/>
            <person name="Yang X."/>
            <person name="Jeffery I.B."/>
            <person name="Cooney J.C."/>
            <person name="Kagawa T.F."/>
            <person name="Liu W."/>
            <person name="Song Y."/>
            <person name="Salvetti E."/>
            <person name="Wrobel A."/>
            <person name="Rasinkangas P."/>
            <person name="Parkhill J."/>
            <person name="Rea M.C."/>
            <person name="O'Sullivan O."/>
            <person name="Ritari J."/>
            <person name="Douillard F.P."/>
            <person name="Paul Ross R."/>
            <person name="Yang R."/>
            <person name="Briner A.E."/>
            <person name="Felis G.E."/>
            <person name="de Vos W.M."/>
            <person name="Barrangou R."/>
            <person name="Klaenhammer T.R."/>
            <person name="Caufield P.W."/>
            <person name="Cui Y."/>
            <person name="Zhang H."/>
            <person name="O'Toole P.W."/>
        </authorList>
    </citation>
    <scope>NUCLEOTIDE SEQUENCE [LARGE SCALE GENOMIC DNA]</scope>
    <source>
        <strain evidence="1 2">DSM 20314</strain>
    </source>
</reference>
<dbReference type="AlphaFoldDB" id="A0A837REN4"/>
<dbReference type="Proteomes" id="UP000051020">
    <property type="component" value="Unassembled WGS sequence"/>
</dbReference>
<evidence type="ECO:0000313" key="1">
    <source>
        <dbReference type="EMBL" id="KRK26629.1"/>
    </source>
</evidence>
<sequence>MADERPPIWVQLTTQCLVTRTSGKALIGIVDALWHLSTEKIPGILFINLNTTNFNGN</sequence>
<gene>
    <name evidence="1" type="ORF">FD24_GL001427</name>
</gene>
<dbReference type="EMBL" id="AZCU01000002">
    <property type="protein sequence ID" value="KRK26629.1"/>
    <property type="molecule type" value="Genomic_DNA"/>
</dbReference>
<organism evidence="1 2">
    <name type="scientific">Lactiplantibacillus pentosus DSM 20314</name>
    <dbReference type="NCBI Taxonomy" id="1423791"/>
    <lineage>
        <taxon>Bacteria</taxon>
        <taxon>Bacillati</taxon>
        <taxon>Bacillota</taxon>
        <taxon>Bacilli</taxon>
        <taxon>Lactobacillales</taxon>
        <taxon>Lactobacillaceae</taxon>
        <taxon>Lactiplantibacillus</taxon>
    </lineage>
</organism>
<protein>
    <submittedName>
        <fullName evidence="1">Uncharacterized protein</fullName>
    </submittedName>
</protein>
<evidence type="ECO:0000313" key="2">
    <source>
        <dbReference type="Proteomes" id="UP000051020"/>
    </source>
</evidence>
<accession>A0A837REN4</accession>
<comment type="caution">
    <text evidence="1">The sequence shown here is derived from an EMBL/GenBank/DDBJ whole genome shotgun (WGS) entry which is preliminary data.</text>
</comment>
<proteinExistence type="predicted"/>
<name>A0A837REN4_LACPE</name>